<dbReference type="EMBL" id="BAAACF010000012">
    <property type="protein sequence ID" value="GAA0730102.1"/>
    <property type="molecule type" value="Genomic_DNA"/>
</dbReference>
<keyword evidence="1" id="KW-1133">Transmembrane helix</keyword>
<keyword evidence="1" id="KW-0812">Transmembrane</keyword>
<evidence type="ECO:0000313" key="3">
    <source>
        <dbReference type="Proteomes" id="UP001500339"/>
    </source>
</evidence>
<gene>
    <name evidence="2" type="ORF">GCM10008905_30960</name>
</gene>
<reference evidence="2 3" key="1">
    <citation type="journal article" date="2019" name="Int. J. Syst. Evol. Microbiol.">
        <title>The Global Catalogue of Microorganisms (GCM) 10K type strain sequencing project: providing services to taxonomists for standard genome sequencing and annotation.</title>
        <authorList>
            <consortium name="The Broad Institute Genomics Platform"/>
            <consortium name="The Broad Institute Genome Sequencing Center for Infectious Disease"/>
            <person name="Wu L."/>
            <person name="Ma J."/>
        </authorList>
    </citation>
    <scope>NUCLEOTIDE SEQUENCE [LARGE SCALE GENOMIC DNA]</scope>
    <source>
        <strain evidence="2 3">JCM 1405</strain>
    </source>
</reference>
<name>A0ABN1J785_9CLOT</name>
<protein>
    <submittedName>
        <fullName evidence="2">Uncharacterized protein</fullName>
    </submittedName>
</protein>
<feature type="transmembrane region" description="Helical" evidence="1">
    <location>
        <begin position="114"/>
        <end position="136"/>
    </location>
</feature>
<dbReference type="RefSeq" id="WP_343771143.1">
    <property type="nucleotide sequence ID" value="NZ_BAAACF010000012.1"/>
</dbReference>
<proteinExistence type="predicted"/>
<keyword evidence="1" id="KW-0472">Membrane</keyword>
<keyword evidence="3" id="KW-1185">Reference proteome</keyword>
<organism evidence="2 3">
    <name type="scientific">Clostridium malenominatum</name>
    <dbReference type="NCBI Taxonomy" id="1539"/>
    <lineage>
        <taxon>Bacteria</taxon>
        <taxon>Bacillati</taxon>
        <taxon>Bacillota</taxon>
        <taxon>Clostridia</taxon>
        <taxon>Eubacteriales</taxon>
        <taxon>Clostridiaceae</taxon>
        <taxon>Clostridium</taxon>
    </lineage>
</organism>
<evidence type="ECO:0000313" key="2">
    <source>
        <dbReference type="EMBL" id="GAA0730102.1"/>
    </source>
</evidence>
<feature type="transmembrane region" description="Helical" evidence="1">
    <location>
        <begin position="64"/>
        <end position="84"/>
    </location>
</feature>
<feature type="transmembrane region" description="Helical" evidence="1">
    <location>
        <begin position="41"/>
        <end position="57"/>
    </location>
</feature>
<evidence type="ECO:0000256" key="1">
    <source>
        <dbReference type="SAM" id="Phobius"/>
    </source>
</evidence>
<feature type="transmembrane region" description="Helical" evidence="1">
    <location>
        <begin position="9"/>
        <end position="29"/>
    </location>
</feature>
<accession>A0ABN1J785</accession>
<comment type="caution">
    <text evidence="2">The sequence shown here is derived from an EMBL/GenBank/DDBJ whole genome shotgun (WGS) entry which is preliminary data.</text>
</comment>
<dbReference type="Proteomes" id="UP001500339">
    <property type="component" value="Unassembled WGS sequence"/>
</dbReference>
<sequence length="146" mass="17265">MNKYKKNAIAANIFLMAWFFLDMVSLNIGDNILVTSSYKDDGIFFIIFLVAFVWFVIKDNIGKYILVGWLFVWFTTQFYFHWYFTIFGPWKGKINYFANTIKLIPSSNIYIPDLYHIVLHVLILASLISMIIYCAVCKNKKESNYY</sequence>